<proteinExistence type="predicted"/>
<evidence type="ECO:0000313" key="3">
    <source>
        <dbReference type="Proteomes" id="UP000198427"/>
    </source>
</evidence>
<organism evidence="2 3">
    <name type="scientific">Prevotella jejuni</name>
    <dbReference type="NCBI Taxonomy" id="1177574"/>
    <lineage>
        <taxon>Bacteria</taxon>
        <taxon>Pseudomonadati</taxon>
        <taxon>Bacteroidota</taxon>
        <taxon>Bacteroidia</taxon>
        <taxon>Bacteroidales</taxon>
        <taxon>Prevotellaceae</taxon>
        <taxon>Prevotella</taxon>
    </lineage>
</organism>
<protein>
    <submittedName>
        <fullName evidence="2">Uncharacterized protein</fullName>
    </submittedName>
</protein>
<gene>
    <name evidence="2" type="ORF">SAMN06265364_14610</name>
</gene>
<comment type="caution">
    <text evidence="2">The sequence shown here is derived from an EMBL/GenBank/DDBJ whole genome shotgun (WGS) entry which is preliminary data.</text>
</comment>
<evidence type="ECO:0000313" key="2">
    <source>
        <dbReference type="EMBL" id="SNS12800.1"/>
    </source>
</evidence>
<dbReference type="AlphaFoldDB" id="A0AA94LLZ8"/>
<dbReference type="Proteomes" id="UP000198427">
    <property type="component" value="Unassembled WGS sequence"/>
</dbReference>
<evidence type="ECO:0000256" key="1">
    <source>
        <dbReference type="SAM" id="MobiDB-lite"/>
    </source>
</evidence>
<sequence>MYFIFTIQASIRSPNIIINITNTPAIYCIKRSWKGLGVSHLLPRRLSEGLRSNASQNWTAGDGGGSTNSRNAKYASRKCKDSSLTSPSTFEKGCEYVTRRGPSTFENMPLLHVEDALLGARKAYSHILSVTF</sequence>
<name>A0AA94LLZ8_9BACT</name>
<reference evidence="2 3" key="1">
    <citation type="submission" date="2017-06" db="EMBL/GenBank/DDBJ databases">
        <authorList>
            <person name="Varghese N."/>
            <person name="Submissions S."/>
        </authorList>
    </citation>
    <scope>NUCLEOTIDE SEQUENCE [LARGE SCALE GENOMIC DNA]</scope>
    <source>
        <strain evidence="2 3">DSM 26989</strain>
    </source>
</reference>
<accession>A0AA94LLZ8</accession>
<keyword evidence="3" id="KW-1185">Reference proteome</keyword>
<feature type="region of interest" description="Disordered" evidence="1">
    <location>
        <begin position="53"/>
        <end position="74"/>
    </location>
</feature>
<dbReference type="EMBL" id="FZNZ01000046">
    <property type="protein sequence ID" value="SNS12800.1"/>
    <property type="molecule type" value="Genomic_DNA"/>
</dbReference>